<dbReference type="Proteomes" id="UP001444071">
    <property type="component" value="Unassembled WGS sequence"/>
</dbReference>
<proteinExistence type="predicted"/>
<reference evidence="2 3" key="1">
    <citation type="submission" date="2021-06" db="EMBL/GenBank/DDBJ databases">
        <authorList>
            <person name="Palmer J.M."/>
        </authorList>
    </citation>
    <scope>NUCLEOTIDE SEQUENCE [LARGE SCALE GENOMIC DNA]</scope>
    <source>
        <strain evidence="2 3">XR_2019</strain>
        <tissue evidence="2">Muscle</tissue>
    </source>
</reference>
<feature type="region of interest" description="Disordered" evidence="1">
    <location>
        <begin position="41"/>
        <end position="102"/>
    </location>
</feature>
<feature type="compositionally biased region" description="Basic and acidic residues" evidence="1">
    <location>
        <begin position="93"/>
        <end position="102"/>
    </location>
</feature>
<feature type="compositionally biased region" description="Basic and acidic residues" evidence="1">
    <location>
        <begin position="41"/>
        <end position="59"/>
    </location>
</feature>
<name>A0ABV0WUN0_9TELE</name>
<organism evidence="2 3">
    <name type="scientific">Xenotaenia resolanae</name>
    <dbReference type="NCBI Taxonomy" id="208358"/>
    <lineage>
        <taxon>Eukaryota</taxon>
        <taxon>Metazoa</taxon>
        <taxon>Chordata</taxon>
        <taxon>Craniata</taxon>
        <taxon>Vertebrata</taxon>
        <taxon>Euteleostomi</taxon>
        <taxon>Actinopterygii</taxon>
        <taxon>Neopterygii</taxon>
        <taxon>Teleostei</taxon>
        <taxon>Neoteleostei</taxon>
        <taxon>Acanthomorphata</taxon>
        <taxon>Ovalentaria</taxon>
        <taxon>Atherinomorphae</taxon>
        <taxon>Cyprinodontiformes</taxon>
        <taxon>Goodeidae</taxon>
        <taxon>Xenotaenia</taxon>
    </lineage>
</organism>
<keyword evidence="3" id="KW-1185">Reference proteome</keyword>
<evidence type="ECO:0000313" key="3">
    <source>
        <dbReference type="Proteomes" id="UP001444071"/>
    </source>
</evidence>
<accession>A0ABV0WUN0</accession>
<dbReference type="EMBL" id="JAHRIM010070333">
    <property type="protein sequence ID" value="MEQ2272712.1"/>
    <property type="molecule type" value="Genomic_DNA"/>
</dbReference>
<comment type="caution">
    <text evidence="2">The sequence shown here is derived from an EMBL/GenBank/DDBJ whole genome shotgun (WGS) entry which is preliminary data.</text>
</comment>
<sequence length="102" mass="12114">MPSFSELLYYLSTILDSRYKYCYFDTTLRGTAINGLQQEVHRMTNDEDTDKTPAEEEGRGKKRHKLSDESRHSRMNMFNERVWRKSRARSSTHSKEAHQLAR</sequence>
<protein>
    <submittedName>
        <fullName evidence="2">Uncharacterized protein</fullName>
    </submittedName>
</protein>
<evidence type="ECO:0000313" key="2">
    <source>
        <dbReference type="EMBL" id="MEQ2272712.1"/>
    </source>
</evidence>
<gene>
    <name evidence="2" type="ORF">XENORESO_008558</name>
</gene>
<evidence type="ECO:0000256" key="1">
    <source>
        <dbReference type="SAM" id="MobiDB-lite"/>
    </source>
</evidence>